<dbReference type="Pfam" id="PF14610">
    <property type="entry name" value="Psg1"/>
    <property type="match status" value="1"/>
</dbReference>
<evidence type="ECO:0000313" key="5">
    <source>
        <dbReference type="Proteomes" id="UP001270362"/>
    </source>
</evidence>
<dbReference type="Proteomes" id="UP001270362">
    <property type="component" value="Unassembled WGS sequence"/>
</dbReference>
<evidence type="ECO:0000256" key="3">
    <source>
        <dbReference type="SAM" id="SignalP"/>
    </source>
</evidence>
<sequence length="366" mass="38570">MRRNHNLPRLAAALALMPWHPALAVALPRAELEVVPAAPSPWVTVAPDGSAQTITPITTTTNNMRTTISPAPDSLIATATYTLSPSAGLTTYTGLAPVATATGTASPAGAFLVCNTGPDVDAPFCLPKRGSSLYPGQTYYITWAVPFFGDTDPSVQVQFTFDDGLGYQFSDGVAPNDIKAVSASQGFLPWTIPSTFLTSRNQSAIWITLSLEYDDPHDTDTNLTQQVGPRVQVTAAQATGTSDSTSDSHVNAAAVAVPVVIAVIILLVGGLCFRSWRKTGVVPLIGGAASRRRSGGSGYGERQSRAERIGGGVVVGDDKPGAGIQLTDRDSWSPTAPSHIRLGSDAVGQGRTNVFREEVERQQRQR</sequence>
<keyword evidence="2" id="KW-0472">Membrane</keyword>
<comment type="caution">
    <text evidence="4">The sequence shown here is derived from an EMBL/GenBank/DDBJ whole genome shotgun (WGS) entry which is preliminary data.</text>
</comment>
<dbReference type="AlphaFoldDB" id="A0AAE0XHQ4"/>
<keyword evidence="3" id="KW-0732">Signal</keyword>
<feature type="compositionally biased region" description="Basic and acidic residues" evidence="1">
    <location>
        <begin position="354"/>
        <end position="366"/>
    </location>
</feature>
<protein>
    <submittedName>
        <fullName evidence="4">Uncharacterized protein</fullName>
    </submittedName>
</protein>
<dbReference type="EMBL" id="JAULSO010000001">
    <property type="protein sequence ID" value="KAK3693187.1"/>
    <property type="molecule type" value="Genomic_DNA"/>
</dbReference>
<name>A0AAE0XHQ4_9PEZI</name>
<feature type="region of interest" description="Disordered" evidence="1">
    <location>
        <begin position="317"/>
        <end position="366"/>
    </location>
</feature>
<feature type="transmembrane region" description="Helical" evidence="2">
    <location>
        <begin position="252"/>
        <end position="273"/>
    </location>
</feature>
<dbReference type="InterPro" id="IPR028000">
    <property type="entry name" value="Pma1"/>
</dbReference>
<feature type="signal peptide" evidence="3">
    <location>
        <begin position="1"/>
        <end position="24"/>
    </location>
</feature>
<proteinExistence type="predicted"/>
<feature type="chain" id="PRO_5042085892" evidence="3">
    <location>
        <begin position="25"/>
        <end position="366"/>
    </location>
</feature>
<evidence type="ECO:0000313" key="4">
    <source>
        <dbReference type="EMBL" id="KAK3693187.1"/>
    </source>
</evidence>
<reference evidence="4" key="1">
    <citation type="journal article" date="2023" name="Mol. Phylogenet. Evol.">
        <title>Genome-scale phylogeny and comparative genomics of the fungal order Sordariales.</title>
        <authorList>
            <person name="Hensen N."/>
            <person name="Bonometti L."/>
            <person name="Westerberg I."/>
            <person name="Brannstrom I.O."/>
            <person name="Guillou S."/>
            <person name="Cros-Aarteil S."/>
            <person name="Calhoun S."/>
            <person name="Haridas S."/>
            <person name="Kuo A."/>
            <person name="Mondo S."/>
            <person name="Pangilinan J."/>
            <person name="Riley R."/>
            <person name="LaButti K."/>
            <person name="Andreopoulos B."/>
            <person name="Lipzen A."/>
            <person name="Chen C."/>
            <person name="Yan M."/>
            <person name="Daum C."/>
            <person name="Ng V."/>
            <person name="Clum A."/>
            <person name="Steindorff A."/>
            <person name="Ohm R.A."/>
            <person name="Martin F."/>
            <person name="Silar P."/>
            <person name="Natvig D.O."/>
            <person name="Lalanne C."/>
            <person name="Gautier V."/>
            <person name="Ament-Velasquez S.L."/>
            <person name="Kruys A."/>
            <person name="Hutchinson M.I."/>
            <person name="Powell A.J."/>
            <person name="Barry K."/>
            <person name="Miller A.N."/>
            <person name="Grigoriev I.V."/>
            <person name="Debuchy R."/>
            <person name="Gladieux P."/>
            <person name="Hiltunen Thoren M."/>
            <person name="Johannesson H."/>
        </authorList>
    </citation>
    <scope>NUCLEOTIDE SEQUENCE</scope>
    <source>
        <strain evidence="4">CBS 314.62</strain>
    </source>
</reference>
<evidence type="ECO:0000256" key="2">
    <source>
        <dbReference type="SAM" id="Phobius"/>
    </source>
</evidence>
<reference evidence="4" key="2">
    <citation type="submission" date="2023-06" db="EMBL/GenBank/DDBJ databases">
        <authorList>
            <consortium name="Lawrence Berkeley National Laboratory"/>
            <person name="Haridas S."/>
            <person name="Hensen N."/>
            <person name="Bonometti L."/>
            <person name="Westerberg I."/>
            <person name="Brannstrom I.O."/>
            <person name="Guillou S."/>
            <person name="Cros-Aarteil S."/>
            <person name="Calhoun S."/>
            <person name="Kuo A."/>
            <person name="Mondo S."/>
            <person name="Pangilinan J."/>
            <person name="Riley R."/>
            <person name="Labutti K."/>
            <person name="Andreopoulos B."/>
            <person name="Lipzen A."/>
            <person name="Chen C."/>
            <person name="Yanf M."/>
            <person name="Daum C."/>
            <person name="Ng V."/>
            <person name="Clum A."/>
            <person name="Steindorff A."/>
            <person name="Ohm R."/>
            <person name="Martin F."/>
            <person name="Silar P."/>
            <person name="Natvig D."/>
            <person name="Lalanne C."/>
            <person name="Gautier V."/>
            <person name="Ament-Velasquez S.L."/>
            <person name="Kruys A."/>
            <person name="Hutchinson M.I."/>
            <person name="Powell A.J."/>
            <person name="Barry K."/>
            <person name="Miller A.N."/>
            <person name="Grigoriev I.V."/>
            <person name="Debuchy R."/>
            <person name="Gladieux P."/>
            <person name="Thoren M.H."/>
            <person name="Johannesson H."/>
        </authorList>
    </citation>
    <scope>NUCLEOTIDE SEQUENCE</scope>
    <source>
        <strain evidence="4">CBS 314.62</strain>
    </source>
</reference>
<accession>A0AAE0XHQ4</accession>
<organism evidence="4 5">
    <name type="scientific">Podospora appendiculata</name>
    <dbReference type="NCBI Taxonomy" id="314037"/>
    <lineage>
        <taxon>Eukaryota</taxon>
        <taxon>Fungi</taxon>
        <taxon>Dikarya</taxon>
        <taxon>Ascomycota</taxon>
        <taxon>Pezizomycotina</taxon>
        <taxon>Sordariomycetes</taxon>
        <taxon>Sordariomycetidae</taxon>
        <taxon>Sordariales</taxon>
        <taxon>Podosporaceae</taxon>
        <taxon>Podospora</taxon>
    </lineage>
</organism>
<keyword evidence="2" id="KW-0812">Transmembrane</keyword>
<gene>
    <name evidence="4" type="ORF">B0T22DRAFT_476027</name>
</gene>
<evidence type="ECO:0000256" key="1">
    <source>
        <dbReference type="SAM" id="MobiDB-lite"/>
    </source>
</evidence>
<keyword evidence="2" id="KW-1133">Transmembrane helix</keyword>
<keyword evidence="5" id="KW-1185">Reference proteome</keyword>